<evidence type="ECO:0000313" key="2">
    <source>
        <dbReference type="EMBL" id="MFD1038406.1"/>
    </source>
</evidence>
<comment type="caution">
    <text evidence="2">The sequence shown here is derived from an EMBL/GenBank/DDBJ whole genome shotgun (WGS) entry which is preliminary data.</text>
</comment>
<dbReference type="InterPro" id="IPR011852">
    <property type="entry name" value="TRAP_TAXI"/>
</dbReference>
<keyword evidence="3" id="KW-1185">Reference proteome</keyword>
<keyword evidence="1" id="KW-0732">Signal</keyword>
<reference evidence="3" key="1">
    <citation type="journal article" date="2019" name="Int. J. Syst. Evol. Microbiol.">
        <title>The Global Catalogue of Microorganisms (GCM) 10K type strain sequencing project: providing services to taxonomists for standard genome sequencing and annotation.</title>
        <authorList>
            <consortium name="The Broad Institute Genomics Platform"/>
            <consortium name="The Broad Institute Genome Sequencing Center for Infectious Disease"/>
            <person name="Wu L."/>
            <person name="Ma J."/>
        </authorList>
    </citation>
    <scope>NUCLEOTIDE SEQUENCE [LARGE SCALE GENOMIC DNA]</scope>
    <source>
        <strain evidence="3">CCUG 56754</strain>
    </source>
</reference>
<dbReference type="PANTHER" id="PTHR42941:SF1">
    <property type="entry name" value="SLL1037 PROTEIN"/>
    <property type="match status" value="1"/>
</dbReference>
<dbReference type="RefSeq" id="WP_390361358.1">
    <property type="nucleotide sequence ID" value="NZ_JBHTKJ010000018.1"/>
</dbReference>
<dbReference type="PROSITE" id="PS51257">
    <property type="entry name" value="PROKAR_LIPOPROTEIN"/>
    <property type="match status" value="1"/>
</dbReference>
<sequence length="341" mass="37470">MNSYKNVKLIILGLAMLVLAACGDESVDGGSYELSAATNSQQTSAYVYTAALADILQNDEESEYDIDLEVLPYSGGIGNAELVQNGEADIGIMFNMSSNWAYNGIVAYEEEYPDIRGLVGGMNEYFIGVIASTDFLEKNNINSLKDIADNEIAVNLYANEPGTLAEYNTKLTLEAYGMSYDMIEEFGGSIEFTSNDVIQTAFQDGNADLHIMALGRGHQVISEISTMTDITLMDIEDEYHDFFTDIGYDSGTKFPAGEFNNQDYEVNIPSFYVTYIVNADMDDEIAYHLAKTVNENKEAMAQSHAAMNDFVPEQAGYSARNGNIPLHPGAEEFYEEIGAVD</sequence>
<dbReference type="Pfam" id="PF16868">
    <property type="entry name" value="NMT1_3"/>
    <property type="match status" value="1"/>
</dbReference>
<evidence type="ECO:0000313" key="3">
    <source>
        <dbReference type="Proteomes" id="UP001597040"/>
    </source>
</evidence>
<evidence type="ECO:0000256" key="1">
    <source>
        <dbReference type="SAM" id="SignalP"/>
    </source>
</evidence>
<dbReference type="Proteomes" id="UP001597040">
    <property type="component" value="Unassembled WGS sequence"/>
</dbReference>
<proteinExistence type="predicted"/>
<gene>
    <name evidence="2" type="ORF">ACFQ3N_08335</name>
</gene>
<protein>
    <submittedName>
        <fullName evidence="2">TAXI family TRAP transporter solute-binding subunit</fullName>
    </submittedName>
</protein>
<dbReference type="SUPFAM" id="SSF53850">
    <property type="entry name" value="Periplasmic binding protein-like II"/>
    <property type="match status" value="1"/>
</dbReference>
<dbReference type="EMBL" id="JBHTKJ010000018">
    <property type="protein sequence ID" value="MFD1038406.1"/>
    <property type="molecule type" value="Genomic_DNA"/>
</dbReference>
<name>A0ABW3LJ31_9BACI</name>
<accession>A0ABW3LJ31</accession>
<dbReference type="PANTHER" id="PTHR42941">
    <property type="entry name" value="SLL1037 PROTEIN"/>
    <property type="match status" value="1"/>
</dbReference>
<dbReference type="Gene3D" id="3.40.190.10">
    <property type="entry name" value="Periplasmic binding protein-like II"/>
    <property type="match status" value="2"/>
</dbReference>
<feature type="chain" id="PRO_5045575674" evidence="1">
    <location>
        <begin position="21"/>
        <end position="341"/>
    </location>
</feature>
<organism evidence="2 3">
    <name type="scientific">Virgibacillus byunsanensis</name>
    <dbReference type="NCBI Taxonomy" id="570945"/>
    <lineage>
        <taxon>Bacteria</taxon>
        <taxon>Bacillati</taxon>
        <taxon>Bacillota</taxon>
        <taxon>Bacilli</taxon>
        <taxon>Bacillales</taxon>
        <taxon>Bacillaceae</taxon>
        <taxon>Virgibacillus</taxon>
    </lineage>
</organism>
<dbReference type="NCBIfam" id="TIGR02122">
    <property type="entry name" value="TRAP_TAXI"/>
    <property type="match status" value="1"/>
</dbReference>
<feature type="signal peptide" evidence="1">
    <location>
        <begin position="1"/>
        <end position="20"/>
    </location>
</feature>